<sequence length="631" mass="69574">MSFAEEVYGEGRSSRHEPILPYLISRLNTHRSTAISEPRRFFVLAIGIFACVCASTGYSFNLYSGQLNEKYHLSQSELSTITTGSTVLNFIVFPLANVYDVYGPELLFLTAIVTFPTGAILFGLSFADVLEGSVLRFMLYHTLMSIGSSMFDIAGLMTLMSIFPSSRGAVIAVMKTFVGLGSSILACILLGFFADSISGFFYFMSLQIAFVGFAAIVFIELPPYHLTKWAMENISEEEKKLRLATKTSYYEQVPPTRRFGVGFVVVFFLIVFLPAQSAVTSLYDISHGTKQCFALCAIGAVFLSFAMCLRIPWLDAGHSEARERLTPLTDPQLDAHDSEQVSREALQRMSARIVSHMESTRGSMVEEAVFHVPLIEDSTNIPPQYTHSFRQSLCSKELWALTFSVFCISGTQMVIIVNARFIYAALVGRTATPEETVLLTVINGTGSALGRIAISCVEMFTQRGAVEKRMPLTKMLFIPTFTILAASVLLLCVPSRLAVLPFVVTALGNGITAATGVLVIRGLYAMDVANHYNFTSIGVIVASFLLNKCLYGYWYTYTAEAQGGTVCYGRQCIRVPFVVMTTLTALSLFTNYWLNQRYVAFCASVFADRARSQPREASAVDDEDAPLLESV</sequence>
<feature type="transmembrane region" description="Helical" evidence="5">
    <location>
        <begin position="172"/>
        <end position="194"/>
    </location>
</feature>
<feature type="transmembrane region" description="Helical" evidence="5">
    <location>
        <begin position="398"/>
        <end position="417"/>
    </location>
</feature>
<feature type="transmembrane region" description="Helical" evidence="5">
    <location>
        <begin position="497"/>
        <end position="520"/>
    </location>
</feature>
<protein>
    <recommendedName>
        <fullName evidence="6">Nodulin-like domain-containing protein</fullName>
    </recommendedName>
</protein>
<organism evidence="7 8">
    <name type="scientific">Strigomonas culicis</name>
    <dbReference type="NCBI Taxonomy" id="28005"/>
    <lineage>
        <taxon>Eukaryota</taxon>
        <taxon>Discoba</taxon>
        <taxon>Euglenozoa</taxon>
        <taxon>Kinetoplastea</taxon>
        <taxon>Metakinetoplastina</taxon>
        <taxon>Trypanosomatida</taxon>
        <taxon>Trypanosomatidae</taxon>
        <taxon>Strigomonadinae</taxon>
        <taxon>Strigomonas</taxon>
    </lineage>
</organism>
<gene>
    <name evidence="7" type="ORF">STCU_05374</name>
</gene>
<dbReference type="GO" id="GO:0016020">
    <property type="term" value="C:membrane"/>
    <property type="evidence" value="ECO:0007669"/>
    <property type="project" value="UniProtKB-SubCell"/>
</dbReference>
<evidence type="ECO:0000256" key="5">
    <source>
        <dbReference type="SAM" id="Phobius"/>
    </source>
</evidence>
<dbReference type="AlphaFoldDB" id="S9UGA6"/>
<evidence type="ECO:0000256" key="1">
    <source>
        <dbReference type="ARBA" id="ARBA00004141"/>
    </source>
</evidence>
<evidence type="ECO:0000313" key="8">
    <source>
        <dbReference type="Proteomes" id="UP000015354"/>
    </source>
</evidence>
<dbReference type="Pfam" id="PF06813">
    <property type="entry name" value="Nodulin-like"/>
    <property type="match status" value="1"/>
</dbReference>
<feature type="transmembrane region" description="Helical" evidence="5">
    <location>
        <begin position="200"/>
        <end position="221"/>
    </location>
</feature>
<evidence type="ECO:0000256" key="4">
    <source>
        <dbReference type="ARBA" id="ARBA00023136"/>
    </source>
</evidence>
<reference evidence="7 8" key="1">
    <citation type="journal article" date="2013" name="PLoS ONE">
        <title>Predicting the Proteins of Angomonas deanei, Strigomonas culicis and Their Respective Endosymbionts Reveals New Aspects of the Trypanosomatidae Family.</title>
        <authorList>
            <person name="Motta M.C."/>
            <person name="Martins A.C."/>
            <person name="de Souza S.S."/>
            <person name="Catta-Preta C.M."/>
            <person name="Silva R."/>
            <person name="Klein C.C."/>
            <person name="de Almeida L.G."/>
            <person name="de Lima Cunha O."/>
            <person name="Ciapina L.P."/>
            <person name="Brocchi M."/>
            <person name="Colabardini A.C."/>
            <person name="de Araujo Lima B."/>
            <person name="Machado C.R."/>
            <person name="de Almeida Soares C.M."/>
            <person name="Probst C.M."/>
            <person name="de Menezes C.B."/>
            <person name="Thompson C.E."/>
            <person name="Bartholomeu D.C."/>
            <person name="Gradia D.F."/>
            <person name="Pavoni D.P."/>
            <person name="Grisard E.C."/>
            <person name="Fantinatti-Garboggini F."/>
            <person name="Marchini F.K."/>
            <person name="Rodrigues-Luiz G.F."/>
            <person name="Wagner G."/>
            <person name="Goldman G.H."/>
            <person name="Fietto J.L."/>
            <person name="Elias M.C."/>
            <person name="Goldman M.H."/>
            <person name="Sagot M.F."/>
            <person name="Pereira M."/>
            <person name="Stoco P.H."/>
            <person name="de Mendonca-Neto R.P."/>
            <person name="Teixeira S.M."/>
            <person name="Maciel T.E."/>
            <person name="de Oliveira Mendes T.A."/>
            <person name="Urmenyi T.P."/>
            <person name="de Souza W."/>
            <person name="Schenkman S."/>
            <person name="de Vasconcelos A.T."/>
        </authorList>
    </citation>
    <scope>NUCLEOTIDE SEQUENCE [LARGE SCALE GENOMIC DNA]</scope>
</reference>
<evidence type="ECO:0000313" key="7">
    <source>
        <dbReference type="EMBL" id="EPY27963.1"/>
    </source>
</evidence>
<keyword evidence="3 5" id="KW-1133">Transmembrane helix</keyword>
<dbReference type="PANTHER" id="PTHR21576">
    <property type="entry name" value="UNCHARACTERIZED NODULIN-LIKE PROTEIN"/>
    <property type="match status" value="1"/>
</dbReference>
<keyword evidence="4 5" id="KW-0472">Membrane</keyword>
<comment type="subcellular location">
    <subcellularLocation>
        <location evidence="1">Membrane</location>
        <topology evidence="1">Multi-pass membrane protein</topology>
    </subcellularLocation>
</comment>
<comment type="caution">
    <text evidence="7">The sequence shown here is derived from an EMBL/GenBank/DDBJ whole genome shotgun (WGS) entry which is preliminary data.</text>
</comment>
<dbReference type="Gene3D" id="1.20.1250.20">
    <property type="entry name" value="MFS general substrate transporter like domains"/>
    <property type="match status" value="1"/>
</dbReference>
<keyword evidence="2 5" id="KW-0812">Transmembrane</keyword>
<feature type="transmembrane region" description="Helical" evidence="5">
    <location>
        <begin position="259"/>
        <end position="279"/>
    </location>
</feature>
<feature type="transmembrane region" description="Helical" evidence="5">
    <location>
        <begin position="80"/>
        <end position="99"/>
    </location>
</feature>
<accession>S9UGA6</accession>
<keyword evidence="8" id="KW-1185">Reference proteome</keyword>
<dbReference type="InterPro" id="IPR036259">
    <property type="entry name" value="MFS_trans_sf"/>
</dbReference>
<evidence type="ECO:0000256" key="2">
    <source>
        <dbReference type="ARBA" id="ARBA00022692"/>
    </source>
</evidence>
<dbReference type="SUPFAM" id="SSF103473">
    <property type="entry name" value="MFS general substrate transporter"/>
    <property type="match status" value="1"/>
</dbReference>
<proteinExistence type="predicted"/>
<evidence type="ECO:0000256" key="3">
    <source>
        <dbReference type="ARBA" id="ARBA00022989"/>
    </source>
</evidence>
<feature type="transmembrane region" description="Helical" evidence="5">
    <location>
        <begin position="291"/>
        <end position="314"/>
    </location>
</feature>
<feature type="transmembrane region" description="Helical" evidence="5">
    <location>
        <begin position="437"/>
        <end position="460"/>
    </location>
</feature>
<feature type="transmembrane region" description="Helical" evidence="5">
    <location>
        <begin position="575"/>
        <end position="594"/>
    </location>
</feature>
<dbReference type="EMBL" id="ATMH01005374">
    <property type="protein sequence ID" value="EPY27963.1"/>
    <property type="molecule type" value="Genomic_DNA"/>
</dbReference>
<dbReference type="Proteomes" id="UP000015354">
    <property type="component" value="Unassembled WGS sequence"/>
</dbReference>
<name>S9UGA6_9TRYP</name>
<feature type="transmembrane region" description="Helical" evidence="5">
    <location>
        <begin position="532"/>
        <end position="555"/>
    </location>
</feature>
<feature type="transmembrane region" description="Helical" evidence="5">
    <location>
        <begin position="472"/>
        <end position="491"/>
    </location>
</feature>
<dbReference type="OrthoDB" id="410267at2759"/>
<dbReference type="InterPro" id="IPR010658">
    <property type="entry name" value="Nodulin-like"/>
</dbReference>
<dbReference type="PANTHER" id="PTHR21576:SF157">
    <property type="entry name" value="NODULIN-LIKE DOMAIN-CONTAINING PROTEIN"/>
    <property type="match status" value="1"/>
</dbReference>
<feature type="domain" description="Nodulin-like" evidence="6">
    <location>
        <begin position="41"/>
        <end position="224"/>
    </location>
</feature>
<feature type="transmembrane region" description="Helical" evidence="5">
    <location>
        <begin position="139"/>
        <end position="160"/>
    </location>
</feature>
<feature type="transmembrane region" description="Helical" evidence="5">
    <location>
        <begin position="41"/>
        <end position="60"/>
    </location>
</feature>
<evidence type="ECO:0000259" key="6">
    <source>
        <dbReference type="Pfam" id="PF06813"/>
    </source>
</evidence>
<feature type="transmembrane region" description="Helical" evidence="5">
    <location>
        <begin position="106"/>
        <end position="127"/>
    </location>
</feature>